<organism evidence="2 3">
    <name type="scientific">Clostridium sulfidigenes</name>
    <dbReference type="NCBI Taxonomy" id="318464"/>
    <lineage>
        <taxon>Bacteria</taxon>
        <taxon>Bacillati</taxon>
        <taxon>Bacillota</taxon>
        <taxon>Clostridia</taxon>
        <taxon>Eubacteriales</taxon>
        <taxon>Clostridiaceae</taxon>
        <taxon>Clostridium</taxon>
    </lineage>
</organism>
<keyword evidence="3" id="KW-1185">Reference proteome</keyword>
<dbReference type="Proteomes" id="UP000028542">
    <property type="component" value="Unassembled WGS sequence"/>
</dbReference>
<dbReference type="STRING" id="318464.IO99_17595"/>
<protein>
    <recommendedName>
        <fullName evidence="4">DUF4446 domain-containing protein</fullName>
    </recommendedName>
</protein>
<dbReference type="eggNOG" id="COG1196">
    <property type="taxonomic scope" value="Bacteria"/>
</dbReference>
<gene>
    <name evidence="2" type="ORF">IO99_17595</name>
</gene>
<reference evidence="2 3" key="1">
    <citation type="submission" date="2014-07" db="EMBL/GenBank/DDBJ databases">
        <title>Draft genome of Clostridium sulfidigenes 113A isolated from sediments associated with methane hydrate from Krishna Godavari basin.</title>
        <authorList>
            <person name="Honkalas V.S."/>
            <person name="Dabir A.P."/>
            <person name="Arora P."/>
            <person name="Dhakephalkar P.K."/>
        </authorList>
    </citation>
    <scope>NUCLEOTIDE SEQUENCE [LARGE SCALE GENOMIC DNA]</scope>
    <source>
        <strain evidence="2 3">113A</strain>
    </source>
</reference>
<keyword evidence="1" id="KW-1133">Transmembrane helix</keyword>
<proteinExistence type="predicted"/>
<dbReference type="AlphaFoldDB" id="A0A084J7M0"/>
<dbReference type="Pfam" id="PF14584">
    <property type="entry name" value="DUF4446"/>
    <property type="match status" value="1"/>
</dbReference>
<name>A0A084J7M0_9CLOT</name>
<dbReference type="RefSeq" id="WP_035135530.1">
    <property type="nucleotide sequence ID" value="NZ_JPMD01000051.1"/>
</dbReference>
<sequence length="168" mass="19138">MEQIIEFLNEYNVFITIGLIILVFILIIILIISLVSTSKMKDKYRKIMKGTNNKNLEELLVSSLDKIDNMEEITNEVKDMCNKTSNKVSSCVQKVAMQRYKAFEDIGSDLSYSIALLDGRNNGVIITSIYSRNESITYAKPIDDGISRYDLSQEENNVLHQAVNTNKE</sequence>
<keyword evidence="1" id="KW-0812">Transmembrane</keyword>
<evidence type="ECO:0000256" key="1">
    <source>
        <dbReference type="SAM" id="Phobius"/>
    </source>
</evidence>
<dbReference type="InterPro" id="IPR027981">
    <property type="entry name" value="DUF4446"/>
</dbReference>
<feature type="transmembrane region" description="Helical" evidence="1">
    <location>
        <begin position="12"/>
        <end position="35"/>
    </location>
</feature>
<dbReference type="EMBL" id="JPMD01000051">
    <property type="protein sequence ID" value="KEZ84954.1"/>
    <property type="molecule type" value="Genomic_DNA"/>
</dbReference>
<comment type="caution">
    <text evidence="2">The sequence shown here is derived from an EMBL/GenBank/DDBJ whole genome shotgun (WGS) entry which is preliminary data.</text>
</comment>
<accession>A0A084J7M0</accession>
<evidence type="ECO:0000313" key="2">
    <source>
        <dbReference type="EMBL" id="KEZ84954.1"/>
    </source>
</evidence>
<keyword evidence="1" id="KW-0472">Membrane</keyword>
<evidence type="ECO:0000313" key="3">
    <source>
        <dbReference type="Proteomes" id="UP000028542"/>
    </source>
</evidence>
<evidence type="ECO:0008006" key="4">
    <source>
        <dbReference type="Google" id="ProtNLM"/>
    </source>
</evidence>